<reference evidence="1 2" key="1">
    <citation type="journal article" date="2019" name="Emerg. Microbes Infect.">
        <title>Comprehensive subspecies identification of 175 nontuberculous mycobacteria species based on 7547 genomic profiles.</title>
        <authorList>
            <person name="Matsumoto Y."/>
            <person name="Kinjo T."/>
            <person name="Motooka D."/>
            <person name="Nabeya D."/>
            <person name="Jung N."/>
            <person name="Uechi K."/>
            <person name="Horii T."/>
            <person name="Iida T."/>
            <person name="Fujita J."/>
            <person name="Nakamura S."/>
        </authorList>
    </citation>
    <scope>NUCLEOTIDE SEQUENCE [LARGE SCALE GENOMIC DNA]</scope>
    <source>
        <strain evidence="1 2">JCM 6377</strain>
    </source>
</reference>
<evidence type="ECO:0000313" key="2">
    <source>
        <dbReference type="Proteomes" id="UP000465302"/>
    </source>
</evidence>
<gene>
    <name evidence="1" type="ORF">MAGR_24780</name>
</gene>
<evidence type="ECO:0000313" key="1">
    <source>
        <dbReference type="EMBL" id="GFG51037.1"/>
    </source>
</evidence>
<sequence length="180" mass="17487">MAERESRQLEPCNVVGRGSIATRCIAAIASAAAKQGDVIAGAVAAAFAAISRVASETSGRSAAVAATAAEQPAPADTPNTAVSGPDGNGCRFDGYRDKAKQVVDRVDICSAVCRSRSANSAFAAEEGAGAAVAPTAACANEAADACTAGAAAAAKQCAAASSAAFAADPPTRSTCTGDGY</sequence>
<name>A0A7I9W162_MYCAG</name>
<proteinExistence type="predicted"/>
<accession>A0A7I9W162</accession>
<comment type="caution">
    <text evidence="1">The sequence shown here is derived from an EMBL/GenBank/DDBJ whole genome shotgun (WGS) entry which is preliminary data.</text>
</comment>
<dbReference type="RefSeq" id="WP_163700641.1">
    <property type="nucleotide sequence ID" value="NZ_BLKS01000001.1"/>
</dbReference>
<dbReference type="Proteomes" id="UP000465302">
    <property type="component" value="Unassembled WGS sequence"/>
</dbReference>
<dbReference type="AlphaFoldDB" id="A0A7I9W162"/>
<protein>
    <submittedName>
        <fullName evidence="1">Uncharacterized protein</fullName>
    </submittedName>
</protein>
<organism evidence="1 2">
    <name type="scientific">Mycolicibacterium agri</name>
    <name type="common">Mycobacterium agri</name>
    <dbReference type="NCBI Taxonomy" id="36811"/>
    <lineage>
        <taxon>Bacteria</taxon>
        <taxon>Bacillati</taxon>
        <taxon>Actinomycetota</taxon>
        <taxon>Actinomycetes</taxon>
        <taxon>Mycobacteriales</taxon>
        <taxon>Mycobacteriaceae</taxon>
        <taxon>Mycolicibacterium</taxon>
    </lineage>
</organism>
<dbReference type="EMBL" id="BLKS01000001">
    <property type="protein sequence ID" value="GFG51037.1"/>
    <property type="molecule type" value="Genomic_DNA"/>
</dbReference>